<feature type="compositionally biased region" description="Acidic residues" evidence="6">
    <location>
        <begin position="774"/>
        <end position="802"/>
    </location>
</feature>
<dbReference type="GO" id="GO:0003688">
    <property type="term" value="F:DNA replication origin binding"/>
    <property type="evidence" value="ECO:0007669"/>
    <property type="project" value="TreeGrafter"/>
</dbReference>
<dbReference type="eggNOG" id="KOG2475">
    <property type="taxonomic scope" value="Eukaryota"/>
</dbReference>
<dbReference type="GO" id="GO:0031261">
    <property type="term" value="C:DNA replication preinitiation complex"/>
    <property type="evidence" value="ECO:0007669"/>
    <property type="project" value="EnsemblFungi"/>
</dbReference>
<feature type="region of interest" description="Disordered" evidence="6">
    <location>
        <begin position="739"/>
        <end position="805"/>
    </location>
</feature>
<keyword evidence="4" id="KW-0539">Nucleus</keyword>
<feature type="compositionally biased region" description="Low complexity" evidence="6">
    <location>
        <begin position="255"/>
        <end position="264"/>
    </location>
</feature>
<feature type="compositionally biased region" description="Acidic residues" evidence="6">
    <location>
        <begin position="199"/>
        <end position="219"/>
    </location>
</feature>
<dbReference type="STRING" id="344612.A1CNS5"/>
<comment type="similarity">
    <text evidence="2">Belongs to the CDC45 family.</text>
</comment>
<dbReference type="EMBL" id="DS027059">
    <property type="protein sequence ID" value="EAW07296.1"/>
    <property type="molecule type" value="Genomic_DNA"/>
</dbReference>
<dbReference type="OMA" id="EDCFMEA"/>
<dbReference type="PANTHER" id="PTHR10507:SF0">
    <property type="entry name" value="CELL DIVISION CONTROL PROTEIN 45 HOMOLOG"/>
    <property type="match status" value="1"/>
</dbReference>
<keyword evidence="5" id="KW-0131">Cell cycle</keyword>
<protein>
    <submittedName>
        <fullName evidence="7">Cell division control protein 45, putative</fullName>
    </submittedName>
</protein>
<dbReference type="GO" id="GO:0000727">
    <property type="term" value="P:double-strand break repair via break-induced replication"/>
    <property type="evidence" value="ECO:0007669"/>
    <property type="project" value="TreeGrafter"/>
</dbReference>
<evidence type="ECO:0000256" key="6">
    <source>
        <dbReference type="SAM" id="MobiDB-lite"/>
    </source>
</evidence>
<reference evidence="7 8" key="1">
    <citation type="journal article" date="2008" name="PLoS Genet.">
        <title>Genomic islands in the pathogenic filamentous fungus Aspergillus fumigatus.</title>
        <authorList>
            <person name="Fedorova N.D."/>
            <person name="Khaldi N."/>
            <person name="Joardar V.S."/>
            <person name="Maiti R."/>
            <person name="Amedeo P."/>
            <person name="Anderson M.J."/>
            <person name="Crabtree J."/>
            <person name="Silva J.C."/>
            <person name="Badger J.H."/>
            <person name="Albarraq A."/>
            <person name="Angiuoli S."/>
            <person name="Bussey H."/>
            <person name="Bowyer P."/>
            <person name="Cotty P.J."/>
            <person name="Dyer P.S."/>
            <person name="Egan A."/>
            <person name="Galens K."/>
            <person name="Fraser-Liggett C.M."/>
            <person name="Haas B.J."/>
            <person name="Inman J.M."/>
            <person name="Kent R."/>
            <person name="Lemieux S."/>
            <person name="Malavazi I."/>
            <person name="Orvis J."/>
            <person name="Roemer T."/>
            <person name="Ronning C.M."/>
            <person name="Sundaram J.P."/>
            <person name="Sutton G."/>
            <person name="Turner G."/>
            <person name="Venter J.C."/>
            <person name="White O.R."/>
            <person name="Whitty B.R."/>
            <person name="Youngman P."/>
            <person name="Wolfe K.H."/>
            <person name="Goldman G.H."/>
            <person name="Wortman J.R."/>
            <person name="Jiang B."/>
            <person name="Denning D.W."/>
            <person name="Nierman W.C."/>
        </authorList>
    </citation>
    <scope>NUCLEOTIDE SEQUENCE [LARGE SCALE GENOMIC DNA]</scope>
    <source>
        <strain evidence="8">ATCC 1007 / CBS 513.65 / DSM 816 / NCTC 3887 / NRRL 1</strain>
    </source>
</reference>
<dbReference type="Proteomes" id="UP000006701">
    <property type="component" value="Unassembled WGS sequence"/>
</dbReference>
<evidence type="ECO:0000256" key="4">
    <source>
        <dbReference type="ARBA" id="ARBA00023242"/>
    </source>
</evidence>
<evidence type="ECO:0000256" key="3">
    <source>
        <dbReference type="ARBA" id="ARBA00022705"/>
    </source>
</evidence>
<sequence>MYLPRQLISHLYLQLLRSHHPLSPPVLILVALEPDALCACRILTALLKRDYIPHKIQPVAGYGDLARSGEELVKPMQTHNGGSGGVVICLGVGGLVDLSEILCLSSPDDEVEDMGGVEVWVFDSRRPWNLSNVFGGEAATVSADGIPTNTRRNTRGVDKGCITPSYKSGTGGIVVYDDGDIEEEMSREREAYCALLEMPDIDEDADDDIGASGSEDEEEHTPSSGSKKRKSWSGREDEEDSDEDDGPPRQRRRSNSGSSITSSPSRRRRNGHDSSNSSRSITPVSDSPSPALPKQPSARSLRRRLIRLKQKHETILQRYYSAGTSYSEPISSIVYSLASELGREDNDLLWLAIVGVSSLELSGRTMSGVGISNSSESGGSAGWGGERGERVRQILRDEVHRLNPPDPYERDRDVRGEINGVIPTTARSPTDKSIRLSPEPRFILVRHWSLYESMLHSPYLASRLHVWTENGKKRLHKLLAKMGISLSQCHQNYTHMDMELKRVLRQRLLKYAPMYGLDGLVPADASGHASSREGWGFVRCWGWKACLSATDVGVIVGAILEVGPEEAPGAWDAKRLARPKLANESNDSDGSTESDLSSLLPRFWSAYDALSLTSESPTLLLKALPLAQHLHRAILRTGTSLLSKHQIRHLRAFRIAVVKDGPDVKLFTNPGALTKLALWIAEAIRVQERERGDSSKNGKRRAAGTPLVLAGLDEDRGLYVVVGTGGGGGVIDYAAMAKRQEERRKKNEAKEKKKKEREERRAQRAAERAQRGTEDDDEEADETEEEDSDSSSESESESEDELDVRGNKHLLRNRFGIAFQEVVQETNTRVRIDSFEHCVVEVQKEDLGGFLEALSFRSVVG</sequence>
<dbReference type="Pfam" id="PF02724">
    <property type="entry name" value="CDC45"/>
    <property type="match status" value="1"/>
</dbReference>
<evidence type="ECO:0000256" key="1">
    <source>
        <dbReference type="ARBA" id="ARBA00004123"/>
    </source>
</evidence>
<feature type="compositionally biased region" description="Polar residues" evidence="6">
    <location>
        <begin position="273"/>
        <end position="288"/>
    </location>
</feature>
<dbReference type="AlphaFoldDB" id="A1CNS5"/>
<accession>A1CNS5</accession>
<dbReference type="GO" id="GO:0003682">
    <property type="term" value="F:chromatin binding"/>
    <property type="evidence" value="ECO:0007669"/>
    <property type="project" value="EnsemblFungi"/>
</dbReference>
<feature type="compositionally biased region" description="Acidic residues" evidence="6">
    <location>
        <begin position="236"/>
        <end position="245"/>
    </location>
</feature>
<dbReference type="GO" id="GO:0000785">
    <property type="term" value="C:chromatin"/>
    <property type="evidence" value="ECO:0007669"/>
    <property type="project" value="EnsemblFungi"/>
</dbReference>
<dbReference type="InterPro" id="IPR003874">
    <property type="entry name" value="CDC45"/>
</dbReference>
<proteinExistence type="inferred from homology"/>
<feature type="compositionally biased region" description="Basic and acidic residues" evidence="6">
    <location>
        <begin position="739"/>
        <end position="773"/>
    </location>
</feature>
<keyword evidence="7" id="KW-0132">Cell division</keyword>
<evidence type="ECO:0000256" key="5">
    <source>
        <dbReference type="ARBA" id="ARBA00023306"/>
    </source>
</evidence>
<dbReference type="GO" id="GO:1902977">
    <property type="term" value="P:mitotic DNA replication preinitiation complex assembly"/>
    <property type="evidence" value="ECO:0007669"/>
    <property type="project" value="EnsemblFungi"/>
</dbReference>
<keyword evidence="3" id="KW-0235">DNA replication</keyword>
<dbReference type="GO" id="GO:0003697">
    <property type="term" value="F:single-stranded DNA binding"/>
    <property type="evidence" value="ECO:0007669"/>
    <property type="project" value="TreeGrafter"/>
</dbReference>
<feature type="region of interest" description="Disordered" evidence="6">
    <location>
        <begin position="199"/>
        <end position="300"/>
    </location>
</feature>
<dbReference type="RefSeq" id="XP_001268722.1">
    <property type="nucleotide sequence ID" value="XM_001268721.1"/>
</dbReference>
<organism evidence="7 8">
    <name type="scientific">Aspergillus clavatus (strain ATCC 1007 / CBS 513.65 / DSM 816 / NCTC 3887 / NRRL 1 / QM 1276 / 107)</name>
    <dbReference type="NCBI Taxonomy" id="344612"/>
    <lineage>
        <taxon>Eukaryota</taxon>
        <taxon>Fungi</taxon>
        <taxon>Dikarya</taxon>
        <taxon>Ascomycota</taxon>
        <taxon>Pezizomycotina</taxon>
        <taxon>Eurotiomycetes</taxon>
        <taxon>Eurotiomycetidae</taxon>
        <taxon>Eurotiales</taxon>
        <taxon>Aspergillaceae</taxon>
        <taxon>Aspergillus</taxon>
        <taxon>Aspergillus subgen. Fumigati</taxon>
    </lineage>
</organism>
<dbReference type="GeneID" id="4701099"/>
<name>A1CNS5_ASPCL</name>
<gene>
    <name evidence="7" type="ORF">ACLA_020010</name>
</gene>
<dbReference type="KEGG" id="act:ACLA_020010"/>
<dbReference type="GO" id="GO:0006270">
    <property type="term" value="P:DNA replication initiation"/>
    <property type="evidence" value="ECO:0007669"/>
    <property type="project" value="InterPro"/>
</dbReference>
<evidence type="ECO:0000313" key="7">
    <source>
        <dbReference type="EMBL" id="EAW07296.1"/>
    </source>
</evidence>
<dbReference type="GO" id="GO:0031573">
    <property type="term" value="P:mitotic intra-S DNA damage checkpoint signaling"/>
    <property type="evidence" value="ECO:0007669"/>
    <property type="project" value="EnsemblFungi"/>
</dbReference>
<dbReference type="PANTHER" id="PTHR10507">
    <property type="entry name" value="CDC45-RELATED PROTEIN"/>
    <property type="match status" value="1"/>
</dbReference>
<keyword evidence="8" id="KW-1185">Reference proteome</keyword>
<dbReference type="OrthoDB" id="10258882at2759"/>
<evidence type="ECO:0000313" key="8">
    <source>
        <dbReference type="Proteomes" id="UP000006701"/>
    </source>
</evidence>
<dbReference type="VEuPathDB" id="FungiDB:ACLA_020010"/>
<evidence type="ECO:0000256" key="2">
    <source>
        <dbReference type="ARBA" id="ARBA00010727"/>
    </source>
</evidence>
<dbReference type="GO" id="GO:0051301">
    <property type="term" value="P:cell division"/>
    <property type="evidence" value="ECO:0007669"/>
    <property type="project" value="UniProtKB-KW"/>
</dbReference>
<dbReference type="HOGENOM" id="CLU_005871_3_0_1"/>
<comment type="subcellular location">
    <subcellularLocation>
        <location evidence="1">Nucleus</location>
    </subcellularLocation>
</comment>